<sequence>MNTQKTNNNNAFTLVELIVVIVILAILATIAFLSFSNQSGSARDSVRLSDTTNIRKWLELRQAIGWSIPLPANPKSYSWWATATWVSGVMITEWTVNNSILSTLSAGIKDPSWSEYRYSTISQWWQPLYYQLALELENPTSMREDVINPFIAFNEDIASADTASSKIVQLKWNYMFNPSLPSLFILSGSTSSASGWIYNPDICFVLDWSATNSFSSKDCIAKKDMRLKDYDDSLVWYWDMETNFNSWGITYLKDLSWNSNDGAASWSIIIWWSWGLIWKSTFFDWINDYFQIKNNPTLNFESTFTFEAIYTYSKSYTWAWWNPILDKPYTSHTPPYYQYHFWVTSPNYSSAPWKCWFQNFFAVSYKFDCSWFDNQIYHVVTKYDWTTASMWINWKKIAETKINKTFTDYGLDLFIWVYGGLLNSSIYYLAWNIDELKIYNRALSDTEIIQQAKSAWF</sequence>
<dbReference type="Pfam" id="PF07963">
    <property type="entry name" value="N_methyl"/>
    <property type="match status" value="1"/>
</dbReference>
<comment type="caution">
    <text evidence="2">The sequence shown here is derived from an EMBL/GenBank/DDBJ whole genome shotgun (WGS) entry which is preliminary data.</text>
</comment>
<accession>K2FA10</accession>
<reference evidence="2" key="1">
    <citation type="journal article" date="2012" name="Science">
        <title>Fermentation, hydrogen, and sulfur metabolism in multiple uncultivated bacterial phyla.</title>
        <authorList>
            <person name="Wrighton K.C."/>
            <person name="Thomas B.C."/>
            <person name="Sharon I."/>
            <person name="Miller C.S."/>
            <person name="Castelle C.J."/>
            <person name="VerBerkmoes N.C."/>
            <person name="Wilkins M.J."/>
            <person name="Hettich R.L."/>
            <person name="Lipton M.S."/>
            <person name="Williams K.H."/>
            <person name="Long P.E."/>
            <person name="Banfield J.F."/>
        </authorList>
    </citation>
    <scope>NUCLEOTIDE SEQUENCE [LARGE SCALE GENOMIC DNA]</scope>
</reference>
<dbReference type="SUPFAM" id="SSF54523">
    <property type="entry name" value="Pili subunits"/>
    <property type="match status" value="1"/>
</dbReference>
<dbReference type="SUPFAM" id="SSF49899">
    <property type="entry name" value="Concanavalin A-like lectins/glucanases"/>
    <property type="match status" value="1"/>
</dbReference>
<keyword evidence="1" id="KW-0812">Transmembrane</keyword>
<dbReference type="AlphaFoldDB" id="K2FA10"/>
<keyword evidence="1" id="KW-0472">Membrane</keyword>
<evidence type="ECO:0000256" key="1">
    <source>
        <dbReference type="SAM" id="Phobius"/>
    </source>
</evidence>
<organism evidence="2">
    <name type="scientific">uncultured bacterium</name>
    <name type="common">gcode 4</name>
    <dbReference type="NCBI Taxonomy" id="1234023"/>
    <lineage>
        <taxon>Bacteria</taxon>
        <taxon>environmental samples</taxon>
    </lineage>
</organism>
<dbReference type="EMBL" id="AMFJ01000389">
    <property type="protein sequence ID" value="EKE27971.1"/>
    <property type="molecule type" value="Genomic_DNA"/>
</dbReference>
<evidence type="ECO:0000313" key="2">
    <source>
        <dbReference type="EMBL" id="EKE27971.1"/>
    </source>
</evidence>
<dbReference type="Gene3D" id="2.60.120.200">
    <property type="match status" value="1"/>
</dbReference>
<proteinExistence type="predicted"/>
<dbReference type="InterPro" id="IPR012902">
    <property type="entry name" value="N_methyl_site"/>
</dbReference>
<protein>
    <recommendedName>
        <fullName evidence="3">Prepilin-type N-terminal cleavage/methylation domain-containing protein</fullName>
    </recommendedName>
</protein>
<feature type="transmembrane region" description="Helical" evidence="1">
    <location>
        <begin position="413"/>
        <end position="431"/>
    </location>
</feature>
<dbReference type="NCBIfam" id="TIGR02532">
    <property type="entry name" value="IV_pilin_GFxxxE"/>
    <property type="match status" value="1"/>
</dbReference>
<dbReference type="InterPro" id="IPR045584">
    <property type="entry name" value="Pilin-like"/>
</dbReference>
<evidence type="ECO:0008006" key="3">
    <source>
        <dbReference type="Google" id="ProtNLM"/>
    </source>
</evidence>
<dbReference type="Gene3D" id="3.30.700.10">
    <property type="entry name" value="Glycoprotein, Type 4 Pilin"/>
    <property type="match status" value="1"/>
</dbReference>
<dbReference type="InterPro" id="IPR013320">
    <property type="entry name" value="ConA-like_dom_sf"/>
</dbReference>
<keyword evidence="1" id="KW-1133">Transmembrane helix</keyword>
<feature type="transmembrane region" description="Helical" evidence="1">
    <location>
        <begin position="12"/>
        <end position="35"/>
    </location>
</feature>
<gene>
    <name evidence="2" type="ORF">ACD_3C00115G0001</name>
</gene>
<name>K2FA10_9BACT</name>